<proteinExistence type="predicted"/>
<dbReference type="InParanoid" id="A0A2H3CX29"/>
<dbReference type="OrthoDB" id="5571888at2759"/>
<dbReference type="Proteomes" id="UP000217790">
    <property type="component" value="Unassembled WGS sequence"/>
</dbReference>
<accession>A0A2H3CX29</accession>
<sequence>MVLRPVYFTGSRNTMVPGFLVEYATFNRFWYLLLVERTENVVMHGQQLGMLMKMELQVLPSLRIQFDEHTDVYMQTHRRTDINLFMMKNLDMYVPHALVVKDGLIANVPTATPVPTITFFTSSLEQSTVFAISIMKHSLPLLWACLIHGSQILPDITQGFAAGRKSPPPMKEQEQALLAALTE</sequence>
<protein>
    <submittedName>
        <fullName evidence="1">Uncharacterized protein</fullName>
    </submittedName>
</protein>
<name>A0A2H3CX29_ARMGA</name>
<organism evidence="1 2">
    <name type="scientific">Armillaria gallica</name>
    <name type="common">Bulbous honey fungus</name>
    <name type="synonym">Armillaria bulbosa</name>
    <dbReference type="NCBI Taxonomy" id="47427"/>
    <lineage>
        <taxon>Eukaryota</taxon>
        <taxon>Fungi</taxon>
        <taxon>Dikarya</taxon>
        <taxon>Basidiomycota</taxon>
        <taxon>Agaricomycotina</taxon>
        <taxon>Agaricomycetes</taxon>
        <taxon>Agaricomycetidae</taxon>
        <taxon>Agaricales</taxon>
        <taxon>Marasmiineae</taxon>
        <taxon>Physalacriaceae</taxon>
        <taxon>Armillaria</taxon>
    </lineage>
</organism>
<dbReference type="AlphaFoldDB" id="A0A2H3CX29"/>
<evidence type="ECO:0000313" key="2">
    <source>
        <dbReference type="Proteomes" id="UP000217790"/>
    </source>
</evidence>
<dbReference type="EMBL" id="KZ293731">
    <property type="protein sequence ID" value="PBK81337.1"/>
    <property type="molecule type" value="Genomic_DNA"/>
</dbReference>
<gene>
    <name evidence="1" type="ORF">ARMGADRAFT_1039387</name>
</gene>
<reference evidence="2" key="1">
    <citation type="journal article" date="2017" name="Nat. Ecol. Evol.">
        <title>Genome expansion and lineage-specific genetic innovations in the forest pathogenic fungi Armillaria.</title>
        <authorList>
            <person name="Sipos G."/>
            <person name="Prasanna A.N."/>
            <person name="Walter M.C."/>
            <person name="O'Connor E."/>
            <person name="Balint B."/>
            <person name="Krizsan K."/>
            <person name="Kiss B."/>
            <person name="Hess J."/>
            <person name="Varga T."/>
            <person name="Slot J."/>
            <person name="Riley R."/>
            <person name="Boka B."/>
            <person name="Rigling D."/>
            <person name="Barry K."/>
            <person name="Lee J."/>
            <person name="Mihaltcheva S."/>
            <person name="LaButti K."/>
            <person name="Lipzen A."/>
            <person name="Waldron R."/>
            <person name="Moloney N.M."/>
            <person name="Sperisen C."/>
            <person name="Kredics L."/>
            <person name="Vagvoelgyi C."/>
            <person name="Patrignani A."/>
            <person name="Fitzpatrick D."/>
            <person name="Nagy I."/>
            <person name="Doyle S."/>
            <person name="Anderson J.B."/>
            <person name="Grigoriev I.V."/>
            <person name="Gueldener U."/>
            <person name="Muensterkoetter M."/>
            <person name="Nagy L.G."/>
        </authorList>
    </citation>
    <scope>NUCLEOTIDE SEQUENCE [LARGE SCALE GENOMIC DNA]</scope>
    <source>
        <strain evidence="2">Ar21-2</strain>
    </source>
</reference>
<keyword evidence="2" id="KW-1185">Reference proteome</keyword>
<evidence type="ECO:0000313" key="1">
    <source>
        <dbReference type="EMBL" id="PBK81337.1"/>
    </source>
</evidence>